<reference evidence="2 3" key="1">
    <citation type="submission" date="2020-08" db="EMBL/GenBank/DDBJ databases">
        <title>A Genomic Blueprint of the Chicken Gut Microbiome.</title>
        <authorList>
            <person name="Gilroy R."/>
            <person name="Ravi A."/>
            <person name="Getino M."/>
            <person name="Pursley I."/>
            <person name="Horton D.L."/>
            <person name="Alikhan N.-F."/>
            <person name="Baker D."/>
            <person name="Gharbi K."/>
            <person name="Hall N."/>
            <person name="Watson M."/>
            <person name="Adriaenssens E.M."/>
            <person name="Foster-Nyarko E."/>
            <person name="Jarju S."/>
            <person name="Secka A."/>
            <person name="Antonio M."/>
            <person name="Oren A."/>
            <person name="Chaudhuri R."/>
            <person name="La Ragione R.M."/>
            <person name="Hildebrand F."/>
            <person name="Pallen M.J."/>
        </authorList>
    </citation>
    <scope>NUCLEOTIDE SEQUENCE [LARGE SCALE GENOMIC DNA]</scope>
    <source>
        <strain evidence="2 3">Sa1YUN3</strain>
    </source>
</reference>
<dbReference type="InterPro" id="IPR005625">
    <property type="entry name" value="PepSY-ass_TM"/>
</dbReference>
<organism evidence="2 3">
    <name type="scientific">Phocaeicola faecium</name>
    <dbReference type="NCBI Taxonomy" id="2762213"/>
    <lineage>
        <taxon>Bacteria</taxon>
        <taxon>Pseudomonadati</taxon>
        <taxon>Bacteroidota</taxon>
        <taxon>Bacteroidia</taxon>
        <taxon>Bacteroidales</taxon>
        <taxon>Bacteroidaceae</taxon>
        <taxon>Phocaeicola</taxon>
    </lineage>
</organism>
<dbReference type="PANTHER" id="PTHR34219:SF3">
    <property type="entry name" value="BLL7967 PROTEIN"/>
    <property type="match status" value="1"/>
</dbReference>
<feature type="transmembrane region" description="Helical" evidence="1">
    <location>
        <begin position="193"/>
        <end position="216"/>
    </location>
</feature>
<evidence type="ECO:0000313" key="3">
    <source>
        <dbReference type="Proteomes" id="UP000616346"/>
    </source>
</evidence>
<name>A0ABR8VEG5_9BACT</name>
<keyword evidence="1" id="KW-0472">Membrane</keyword>
<comment type="caution">
    <text evidence="2">The sequence shown here is derived from an EMBL/GenBank/DDBJ whole genome shotgun (WGS) entry which is preliminary data.</text>
</comment>
<dbReference type="RefSeq" id="WP_191710802.1">
    <property type="nucleotide sequence ID" value="NZ_JACSPQ010000028.1"/>
</dbReference>
<keyword evidence="1" id="KW-0812">Transmembrane</keyword>
<feature type="transmembrane region" description="Helical" evidence="1">
    <location>
        <begin position="12"/>
        <end position="32"/>
    </location>
</feature>
<feature type="transmembrane region" description="Helical" evidence="1">
    <location>
        <begin position="142"/>
        <end position="163"/>
    </location>
</feature>
<dbReference type="EMBL" id="JACSPQ010000028">
    <property type="protein sequence ID" value="MBD8003173.1"/>
    <property type="molecule type" value="Genomic_DNA"/>
</dbReference>
<gene>
    <name evidence="2" type="ORF">H9626_13335</name>
</gene>
<sequence>MNKIYRKLHLWLAVPTGILISVICLSGAALVFEQDITQALNPHLYRSEPQTKFLQPSEIAARIREQMPDSLSLSSLQMPGEADGVCMASFKNAGRRTLSVNPYTGNVNGWTKSYPFFQTMRKLHRWLMNPPAQKGEKSVGKVVVGITTLVMVFILVSGLIVWIPRNRKALKNRLKVSYSKGWRRFWYDSHVSLGFYATIFLLIMALTGLTWSFGWYRTAAYSLFGGGQQQTSAPGKANGKQTGKKQAFDYNVWDNVFHELQNRYPAYQNITLAIGNAQVSPYPHSSMRKTDRVTFNQQTGEIKKITRYKELPPSQTLKGWFYAVHTGSWGGMITKILYFIAALIGGVLPLSGYYLWMKRKHYI</sequence>
<accession>A0ABR8VEG5</accession>
<evidence type="ECO:0000313" key="2">
    <source>
        <dbReference type="EMBL" id="MBD8003173.1"/>
    </source>
</evidence>
<feature type="transmembrane region" description="Helical" evidence="1">
    <location>
        <begin position="336"/>
        <end position="356"/>
    </location>
</feature>
<evidence type="ECO:0000256" key="1">
    <source>
        <dbReference type="SAM" id="Phobius"/>
    </source>
</evidence>
<dbReference type="PANTHER" id="PTHR34219">
    <property type="entry name" value="IRON-REGULATED INNER MEMBRANE PROTEIN-RELATED"/>
    <property type="match status" value="1"/>
</dbReference>
<keyword evidence="3" id="KW-1185">Reference proteome</keyword>
<dbReference type="Pfam" id="PF03929">
    <property type="entry name" value="PepSY_TM"/>
    <property type="match status" value="1"/>
</dbReference>
<proteinExistence type="predicted"/>
<keyword evidence="1" id="KW-1133">Transmembrane helix</keyword>
<dbReference type="Proteomes" id="UP000616346">
    <property type="component" value="Unassembled WGS sequence"/>
</dbReference>
<protein>
    <submittedName>
        <fullName evidence="2">PepSY domain-containing protein</fullName>
    </submittedName>
</protein>